<dbReference type="STRING" id="29341.RSJ17_02190"/>
<keyword evidence="2" id="KW-1185">Reference proteome</keyword>
<accession>A0A0C1TZE1</accession>
<dbReference type="Proteomes" id="UP000031366">
    <property type="component" value="Unassembled WGS sequence"/>
</dbReference>
<name>A0A0C1TZE1_9CLOT</name>
<dbReference type="OrthoDB" id="249246at2"/>
<dbReference type="EMBL" id="AYSO01000018">
    <property type="protein sequence ID" value="KIE45989.1"/>
    <property type="molecule type" value="Genomic_DNA"/>
</dbReference>
<organism evidence="1 2">
    <name type="scientific">Clostridium argentinense CDC 2741</name>
    <dbReference type="NCBI Taxonomy" id="1418104"/>
    <lineage>
        <taxon>Bacteria</taxon>
        <taxon>Bacillati</taxon>
        <taxon>Bacillota</taxon>
        <taxon>Clostridia</taxon>
        <taxon>Eubacteriales</taxon>
        <taxon>Clostridiaceae</taxon>
        <taxon>Clostridium</taxon>
    </lineage>
</organism>
<protein>
    <submittedName>
        <fullName evidence="1">Uncharacterized protein</fullName>
    </submittedName>
</protein>
<gene>
    <name evidence="1" type="ORF">U732_2352</name>
</gene>
<reference evidence="1 2" key="1">
    <citation type="journal article" date="2015" name="Infect. Genet. Evol.">
        <title>Genomic sequences of six botulinum neurotoxin-producing strains representing three clostridial species illustrate the mobility and diversity of botulinum neurotoxin genes.</title>
        <authorList>
            <person name="Smith T.J."/>
            <person name="Hill K.K."/>
            <person name="Xie G."/>
            <person name="Foley B.T."/>
            <person name="Williamson C.H."/>
            <person name="Foster J.T."/>
            <person name="Johnson S.L."/>
            <person name="Chertkov O."/>
            <person name="Teshima H."/>
            <person name="Gibbons H.S."/>
            <person name="Johnsky L.A."/>
            <person name="Karavis M.A."/>
            <person name="Smith L.A."/>
        </authorList>
    </citation>
    <scope>NUCLEOTIDE SEQUENCE [LARGE SCALE GENOMIC DNA]</scope>
    <source>
        <strain evidence="1 2">CDC 2741</strain>
    </source>
</reference>
<evidence type="ECO:0000313" key="1">
    <source>
        <dbReference type="EMBL" id="KIE45989.1"/>
    </source>
</evidence>
<proteinExistence type="predicted"/>
<evidence type="ECO:0000313" key="2">
    <source>
        <dbReference type="Proteomes" id="UP000031366"/>
    </source>
</evidence>
<sequence length="199" mass="23487">MDKRVDEKILDFINEAEKREEKRDICNGTAKIGDRYYEFEEKEFFDEKLKIYIPKDFEDMPLEVRKFKYPSESRPEIIKSNEDGSIAVTLNIIDSPLDEESVEELKDGMKTIIRKTNPSNVFYEDGVVNINSKNIGYFEFKSSAIDDFLYNLMFFLEFEEKTLMGTFSCLYKSYKDWRDVAFQIVSTIRVVKEENGDEV</sequence>
<dbReference type="RefSeq" id="WP_039634661.1">
    <property type="nucleotide sequence ID" value="NZ_AYSO01000018.1"/>
</dbReference>
<dbReference type="AlphaFoldDB" id="A0A0C1TZE1"/>
<comment type="caution">
    <text evidence="1">The sequence shown here is derived from an EMBL/GenBank/DDBJ whole genome shotgun (WGS) entry which is preliminary data.</text>
</comment>